<evidence type="ECO:0000313" key="2">
    <source>
        <dbReference type="EMBL" id="GAG82641.1"/>
    </source>
</evidence>
<sequence>KYLYHLNSITRILDEINPGKYEAGPDDYYGLLKWGILKKKGRKLVPTDIDDVFEATNNFEKEKSQIYSAKTWISDIIYDSNSLPIQKFAKILKISLVDAEDLVYELVAEGIDGVLEEGVFKFNDKPYKVVSKLEELIDKILPSLFFRFFFSFFVSNNSIILIIVNINKKCKKICSY</sequence>
<feature type="transmembrane region" description="Helical" evidence="1">
    <location>
        <begin position="144"/>
        <end position="166"/>
    </location>
</feature>
<accession>X1CEI5</accession>
<feature type="non-terminal residue" evidence="2">
    <location>
        <position position="1"/>
    </location>
</feature>
<organism evidence="2">
    <name type="scientific">marine sediment metagenome</name>
    <dbReference type="NCBI Taxonomy" id="412755"/>
    <lineage>
        <taxon>unclassified sequences</taxon>
        <taxon>metagenomes</taxon>
        <taxon>ecological metagenomes</taxon>
    </lineage>
</organism>
<comment type="caution">
    <text evidence="2">The sequence shown here is derived from an EMBL/GenBank/DDBJ whole genome shotgun (WGS) entry which is preliminary data.</text>
</comment>
<dbReference type="EMBL" id="BART01012570">
    <property type="protein sequence ID" value="GAG82641.1"/>
    <property type="molecule type" value="Genomic_DNA"/>
</dbReference>
<keyword evidence="1" id="KW-0812">Transmembrane</keyword>
<evidence type="ECO:0000256" key="1">
    <source>
        <dbReference type="SAM" id="Phobius"/>
    </source>
</evidence>
<gene>
    <name evidence="2" type="ORF">S01H4_26170</name>
</gene>
<keyword evidence="1" id="KW-1133">Transmembrane helix</keyword>
<reference evidence="2" key="1">
    <citation type="journal article" date="2014" name="Front. Microbiol.">
        <title>High frequency of phylogenetically diverse reductive dehalogenase-homologous genes in deep subseafloor sedimentary metagenomes.</title>
        <authorList>
            <person name="Kawai M."/>
            <person name="Futagami T."/>
            <person name="Toyoda A."/>
            <person name="Takaki Y."/>
            <person name="Nishi S."/>
            <person name="Hori S."/>
            <person name="Arai W."/>
            <person name="Tsubouchi T."/>
            <person name="Morono Y."/>
            <person name="Uchiyama I."/>
            <person name="Ito T."/>
            <person name="Fujiyama A."/>
            <person name="Inagaki F."/>
            <person name="Takami H."/>
        </authorList>
    </citation>
    <scope>NUCLEOTIDE SEQUENCE</scope>
    <source>
        <strain evidence="2">Expedition CK06-06</strain>
    </source>
</reference>
<protein>
    <submittedName>
        <fullName evidence="2">Uncharacterized protein</fullName>
    </submittedName>
</protein>
<keyword evidence="1" id="KW-0472">Membrane</keyword>
<dbReference type="AlphaFoldDB" id="X1CEI5"/>
<name>X1CEI5_9ZZZZ</name>
<proteinExistence type="predicted"/>